<feature type="transmembrane region" description="Helical" evidence="2">
    <location>
        <begin position="149"/>
        <end position="168"/>
    </location>
</feature>
<organism evidence="4 5">
    <name type="scientific">Leptospira idonii</name>
    <dbReference type="NCBI Taxonomy" id="1193500"/>
    <lineage>
        <taxon>Bacteria</taxon>
        <taxon>Pseudomonadati</taxon>
        <taxon>Spirochaetota</taxon>
        <taxon>Spirochaetia</taxon>
        <taxon>Leptospirales</taxon>
        <taxon>Leptospiraceae</taxon>
        <taxon>Leptospira</taxon>
    </lineage>
</organism>
<sequence>MSSAPATENRFVLSDYYKTQLKEIAYQGELRAETFATRFRFFFLGFLVIFATLGLISGRPINEFYFQLSAIFILLFYNFIVYFSLKKSGNYLNIFKFLSSFLEISLLTFVTGYSAYSQKNPSLVYAAPMVYVFFILIALASIRNNTKTIIFAVCVLLVEYATLTIVFYPEMSQFNDKLMEMSYLLKPQFLETSSNFFIVNAVPMGIFLILLYMVVTGGLILYAILNTSRTTQEQADLIFNTEKQAMLEENMRLGMELDVARQIQAMVLPRKEELQKVKDLEISARMDSANEVGGDYYDVIRHEDGTIYIGVGDVTDHGLASGVVMLMTQTAFITTLSAATQNLKECLKAINSILFSNIHIRMQDIRNLTLSLFSYKNGVFTTAGQHENILVYRQANKKTEIIDTTDNGMLVGLTESIDEFIHEQKFELNPGDIVLLYTDGATEAENSKREQFGLKRLVESLERHAGLPSTDALLYEIYNDIYSFIEGVQLYDDITVMVMKRKGK</sequence>
<dbReference type="OrthoDB" id="336577at2"/>
<name>A0A4R9LW75_9LEPT</name>
<evidence type="ECO:0000256" key="1">
    <source>
        <dbReference type="ARBA" id="ARBA00022801"/>
    </source>
</evidence>
<reference evidence="4" key="1">
    <citation type="journal article" date="2019" name="PLoS Negl. Trop. Dis.">
        <title>Revisiting the worldwide diversity of Leptospira species in the environment.</title>
        <authorList>
            <person name="Vincent A.T."/>
            <person name="Schiettekatte O."/>
            <person name="Bourhy P."/>
            <person name="Veyrier F.J."/>
            <person name="Picardeau M."/>
        </authorList>
    </citation>
    <scope>NUCLEOTIDE SEQUENCE [LARGE SCALE GENOMIC DNA]</scope>
    <source>
        <strain evidence="4">201300427</strain>
    </source>
</reference>
<proteinExistence type="predicted"/>
<accession>A0A4R9LW75</accession>
<dbReference type="InterPro" id="IPR052016">
    <property type="entry name" value="Bact_Sigma-Reg"/>
</dbReference>
<dbReference type="Gene3D" id="3.60.40.10">
    <property type="entry name" value="PPM-type phosphatase domain"/>
    <property type="match status" value="1"/>
</dbReference>
<keyword evidence="2" id="KW-0812">Transmembrane</keyword>
<feature type="transmembrane region" description="Helical" evidence="2">
    <location>
        <begin position="97"/>
        <end position="116"/>
    </location>
</feature>
<dbReference type="AlphaFoldDB" id="A0A4R9LW75"/>
<dbReference type="InterPro" id="IPR001932">
    <property type="entry name" value="PPM-type_phosphatase-like_dom"/>
</dbReference>
<keyword evidence="5" id="KW-1185">Reference proteome</keyword>
<dbReference type="SUPFAM" id="SSF81606">
    <property type="entry name" value="PP2C-like"/>
    <property type="match status" value="1"/>
</dbReference>
<keyword evidence="2" id="KW-1133">Transmembrane helix</keyword>
<feature type="transmembrane region" description="Helical" evidence="2">
    <location>
        <begin position="64"/>
        <end position="85"/>
    </location>
</feature>
<dbReference type="Pfam" id="PF07228">
    <property type="entry name" value="SpoIIE"/>
    <property type="match status" value="1"/>
</dbReference>
<evidence type="ECO:0000259" key="3">
    <source>
        <dbReference type="SMART" id="SM00331"/>
    </source>
</evidence>
<dbReference type="PANTHER" id="PTHR43156">
    <property type="entry name" value="STAGE II SPORULATION PROTEIN E-RELATED"/>
    <property type="match status" value="1"/>
</dbReference>
<evidence type="ECO:0000313" key="5">
    <source>
        <dbReference type="Proteomes" id="UP000298058"/>
    </source>
</evidence>
<dbReference type="GO" id="GO:0016791">
    <property type="term" value="F:phosphatase activity"/>
    <property type="evidence" value="ECO:0007669"/>
    <property type="project" value="TreeGrafter"/>
</dbReference>
<dbReference type="EMBL" id="RQHW01000078">
    <property type="protein sequence ID" value="TGN17323.1"/>
    <property type="molecule type" value="Genomic_DNA"/>
</dbReference>
<feature type="transmembrane region" description="Helical" evidence="2">
    <location>
        <begin position="122"/>
        <end position="142"/>
    </location>
</feature>
<evidence type="ECO:0000313" key="4">
    <source>
        <dbReference type="EMBL" id="TGN17323.1"/>
    </source>
</evidence>
<protein>
    <submittedName>
        <fullName evidence="4">Stage II sporulation protein E</fullName>
    </submittedName>
</protein>
<feature type="domain" description="PPM-type phosphatase" evidence="3">
    <location>
        <begin position="277"/>
        <end position="501"/>
    </location>
</feature>
<feature type="transmembrane region" description="Helical" evidence="2">
    <location>
        <begin position="196"/>
        <end position="225"/>
    </location>
</feature>
<evidence type="ECO:0000256" key="2">
    <source>
        <dbReference type="SAM" id="Phobius"/>
    </source>
</evidence>
<comment type="caution">
    <text evidence="4">The sequence shown here is derived from an EMBL/GenBank/DDBJ whole genome shotgun (WGS) entry which is preliminary data.</text>
</comment>
<keyword evidence="2" id="KW-0472">Membrane</keyword>
<dbReference type="PANTHER" id="PTHR43156:SF2">
    <property type="entry name" value="STAGE II SPORULATION PROTEIN E"/>
    <property type="match status" value="1"/>
</dbReference>
<keyword evidence="1" id="KW-0378">Hydrolase</keyword>
<dbReference type="SMART" id="SM00331">
    <property type="entry name" value="PP2C_SIG"/>
    <property type="match status" value="1"/>
</dbReference>
<gene>
    <name evidence="4" type="ORF">EHS15_17450</name>
</gene>
<feature type="transmembrane region" description="Helical" evidence="2">
    <location>
        <begin position="41"/>
        <end position="58"/>
    </location>
</feature>
<dbReference type="Proteomes" id="UP000298058">
    <property type="component" value="Unassembled WGS sequence"/>
</dbReference>
<dbReference type="InterPro" id="IPR036457">
    <property type="entry name" value="PPM-type-like_dom_sf"/>
</dbReference>